<protein>
    <submittedName>
        <fullName evidence="1">DNA polymerase III subunit delta</fullName>
    </submittedName>
</protein>
<dbReference type="InterPro" id="IPR027417">
    <property type="entry name" value="P-loop_NTPase"/>
</dbReference>
<dbReference type="EMBL" id="JAQHXR010000001">
    <property type="protein sequence ID" value="MDA3968588.1"/>
    <property type="molecule type" value="Genomic_DNA"/>
</dbReference>
<comment type="caution">
    <text evidence="1">The sequence shown here is derived from an EMBL/GenBank/DDBJ whole genome shotgun (WGS) entry which is preliminary data.</text>
</comment>
<sequence length="206" mass="23932">MKNHILLTNYPEQEAERYIHSNPNAFLFFSDELKVEDSRDIIDEAYIANENGKTILIAANSFNIYAQNALLKVLEEPPSGVVFIIFAKAKSLLLPTIRSRMPIINRVLKQKLPHFMINIKTLNLEQVYEFLKQLDKNSLSANDIKIQIQSLYIDCMENGIYFNEAESEIFHNALLWASHYERASYIFSVLLLMILRKKKHKKLKIG</sequence>
<organism evidence="1 2">
    <name type="scientific">Helicobacter ibis</name>
    <dbReference type="NCBI Taxonomy" id="2962633"/>
    <lineage>
        <taxon>Bacteria</taxon>
        <taxon>Pseudomonadati</taxon>
        <taxon>Campylobacterota</taxon>
        <taxon>Epsilonproteobacteria</taxon>
        <taxon>Campylobacterales</taxon>
        <taxon>Helicobacteraceae</taxon>
        <taxon>Helicobacter</taxon>
    </lineage>
</organism>
<dbReference type="Pfam" id="PF13177">
    <property type="entry name" value="DNA_pol3_delta2"/>
    <property type="match status" value="1"/>
</dbReference>
<dbReference type="Gene3D" id="3.40.50.300">
    <property type="entry name" value="P-loop containing nucleotide triphosphate hydrolases"/>
    <property type="match status" value="1"/>
</dbReference>
<dbReference type="SUPFAM" id="SSF52540">
    <property type="entry name" value="P-loop containing nucleoside triphosphate hydrolases"/>
    <property type="match status" value="1"/>
</dbReference>
<dbReference type="NCBIfam" id="NF006296">
    <property type="entry name" value="PRK08485.1"/>
    <property type="match status" value="1"/>
</dbReference>
<keyword evidence="2" id="KW-1185">Reference proteome</keyword>
<reference evidence="1 2" key="1">
    <citation type="submission" date="2023-01" db="EMBL/GenBank/DDBJ databases">
        <title>Description of Helicobacter ibis sp. nov. isolated from faecal droppings of black-faced ibis (Theristicus melanopis).</title>
        <authorList>
            <person name="Lopez-Cantillo M."/>
            <person name="Vidal-Veuthey B."/>
            <person name="Mella A."/>
            <person name="De La Haba R."/>
            <person name="Collado L."/>
        </authorList>
    </citation>
    <scope>NUCLEOTIDE SEQUENCE [LARGE SCALE GENOMIC DNA]</scope>
    <source>
        <strain evidence="1 2">A82</strain>
    </source>
</reference>
<evidence type="ECO:0000313" key="1">
    <source>
        <dbReference type="EMBL" id="MDA3968588.1"/>
    </source>
</evidence>
<evidence type="ECO:0000313" key="2">
    <source>
        <dbReference type="Proteomes" id="UP001210261"/>
    </source>
</evidence>
<accession>A0ABT4VD06</accession>
<name>A0ABT4VD06_9HELI</name>
<dbReference type="Proteomes" id="UP001210261">
    <property type="component" value="Unassembled WGS sequence"/>
</dbReference>
<gene>
    <name evidence="1" type="ORF">PF021_02740</name>
</gene>
<proteinExistence type="predicted"/>